<reference evidence="1" key="1">
    <citation type="submission" date="2018-06" db="EMBL/GenBank/DDBJ databases">
        <authorList>
            <person name="Zhirakovskaya E."/>
        </authorList>
    </citation>
    <scope>NUCLEOTIDE SEQUENCE</scope>
</reference>
<sequence length="139" mass="14855">MKWCRALAVASCCLCVGWLPGCESHRAASRGTVEEEQRAPAGLVTAQQELRWPAEDPDGAAGAIIDRIAEALRIDGNTGGGPEMPPIVERRSSRQLVVRFDLTDQLRGDAAGSDAAFRYSWTATPGTGAVVILARSEYV</sequence>
<dbReference type="EMBL" id="UOGK01000096">
    <property type="protein sequence ID" value="VAX37039.1"/>
    <property type="molecule type" value="Genomic_DNA"/>
</dbReference>
<proteinExistence type="predicted"/>
<name>A0A3B1D4E6_9ZZZZ</name>
<feature type="non-terminal residue" evidence="1">
    <location>
        <position position="139"/>
    </location>
</feature>
<evidence type="ECO:0000313" key="1">
    <source>
        <dbReference type="EMBL" id="VAX37039.1"/>
    </source>
</evidence>
<accession>A0A3B1D4E6</accession>
<protein>
    <submittedName>
        <fullName evidence="1">Uncharacterized protein</fullName>
    </submittedName>
</protein>
<organism evidence="1">
    <name type="scientific">hydrothermal vent metagenome</name>
    <dbReference type="NCBI Taxonomy" id="652676"/>
    <lineage>
        <taxon>unclassified sequences</taxon>
        <taxon>metagenomes</taxon>
        <taxon>ecological metagenomes</taxon>
    </lineage>
</organism>
<gene>
    <name evidence="1" type="ORF">MNBD_PLANCTO03-1017</name>
</gene>
<dbReference type="AlphaFoldDB" id="A0A3B1D4E6"/>